<dbReference type="Proteomes" id="UP001595872">
    <property type="component" value="Unassembled WGS sequence"/>
</dbReference>
<dbReference type="Pfam" id="PF19980">
    <property type="entry name" value="DUF6416"/>
    <property type="match status" value="1"/>
</dbReference>
<evidence type="ECO:0000313" key="3">
    <source>
        <dbReference type="Proteomes" id="UP001595872"/>
    </source>
</evidence>
<dbReference type="InterPro" id="IPR046301">
    <property type="entry name" value="DUF6416"/>
</dbReference>
<keyword evidence="3" id="KW-1185">Reference proteome</keyword>
<evidence type="ECO:0000256" key="1">
    <source>
        <dbReference type="SAM" id="MobiDB-lite"/>
    </source>
</evidence>
<feature type="region of interest" description="Disordered" evidence="1">
    <location>
        <begin position="1"/>
        <end position="26"/>
    </location>
</feature>
<sequence>MRIDDDDPMWDDHSGGSGHDGPEWEPGDEDLARIYWEKLGDTPARDILLYLIRRPGQLVHRDELGRELRLDPTGRKRLASVVASRLRPTGAANAATGRSFPFRWWKKQDGTRYAVKHQTAEVFEAALKTPES</sequence>
<name>A0ABV9UBQ4_9ACTN</name>
<reference evidence="3" key="1">
    <citation type="journal article" date="2019" name="Int. J. Syst. Evol. Microbiol.">
        <title>The Global Catalogue of Microorganisms (GCM) 10K type strain sequencing project: providing services to taxonomists for standard genome sequencing and annotation.</title>
        <authorList>
            <consortium name="The Broad Institute Genomics Platform"/>
            <consortium name="The Broad Institute Genome Sequencing Center for Infectious Disease"/>
            <person name="Wu L."/>
            <person name="Ma J."/>
        </authorList>
    </citation>
    <scope>NUCLEOTIDE SEQUENCE [LARGE SCALE GENOMIC DNA]</scope>
    <source>
        <strain evidence="3">KLKA75</strain>
    </source>
</reference>
<protein>
    <submittedName>
        <fullName evidence="2">DUF6416 domain-containing protein</fullName>
    </submittedName>
</protein>
<accession>A0ABV9UBQ4</accession>
<dbReference type="EMBL" id="JBHSIT010000021">
    <property type="protein sequence ID" value="MFC4913906.1"/>
    <property type="molecule type" value="Genomic_DNA"/>
</dbReference>
<evidence type="ECO:0000313" key="2">
    <source>
        <dbReference type="EMBL" id="MFC4913906.1"/>
    </source>
</evidence>
<comment type="caution">
    <text evidence="2">The sequence shown here is derived from an EMBL/GenBank/DDBJ whole genome shotgun (WGS) entry which is preliminary data.</text>
</comment>
<gene>
    <name evidence="2" type="ORF">ACFPCY_41935</name>
</gene>
<proteinExistence type="predicted"/>
<organism evidence="2 3">
    <name type="scientific">Actinomadura gamaensis</name>
    <dbReference type="NCBI Taxonomy" id="1763541"/>
    <lineage>
        <taxon>Bacteria</taxon>
        <taxon>Bacillati</taxon>
        <taxon>Actinomycetota</taxon>
        <taxon>Actinomycetes</taxon>
        <taxon>Streptosporangiales</taxon>
        <taxon>Thermomonosporaceae</taxon>
        <taxon>Actinomadura</taxon>
    </lineage>
</organism>
<dbReference type="RefSeq" id="WP_378265283.1">
    <property type="nucleotide sequence ID" value="NZ_JBHSIT010000021.1"/>
</dbReference>